<keyword evidence="5" id="KW-1185">Reference proteome</keyword>
<dbReference type="Proteomes" id="UP000467148">
    <property type="component" value="Chromosome"/>
</dbReference>
<sequence>MSLTHGWVPVTLQILTAVVLVIAIGWRSRRWRLVAVPIAAIVGIALAAFVYWYIDDQGLSQDPAPAILWLWIALTGLAAVVAIMGWRGIRWWQRGASLLAVPLSLLCVALAVNMWVAYVPTVEAAWDRVRGVEPARWVDQSTLADMQRRGERPTEGVVVRVITPDAASGFPHRPELVYLPPAWFTTNPPPQLPTVMMFNGEFGYPFDWLLSANALGILDKFTASHHGNAPVMVFPDTSGQFSNDTECVNGPRGNAADHLIKDVVPFVIANFGVRSDPASWGVGGWSAGGTCAVMLAVRHPELFSTIVSIDGQLGPNAGSHQQTVARLFGGDEDAWAAFDPKSIVTQHGRYNGLAAWFGISSETPTVYRDGNENLDPAVLADWDTNSEDHAVIANSLCSLMGSYGIECAVVGTPSSHDFVGAAKVFAAALPWLAGRIGTPGVPSIPLPGAPNR</sequence>
<reference evidence="4 5" key="1">
    <citation type="journal article" date="2019" name="Emerg. Microbes Infect.">
        <title>Comprehensive subspecies identification of 175 nontuberculous mycobacteria species based on 7547 genomic profiles.</title>
        <authorList>
            <person name="Matsumoto Y."/>
            <person name="Kinjo T."/>
            <person name="Motooka D."/>
            <person name="Nabeya D."/>
            <person name="Jung N."/>
            <person name="Uechi K."/>
            <person name="Horii T."/>
            <person name="Iida T."/>
            <person name="Fujita J."/>
            <person name="Nakamura S."/>
        </authorList>
    </citation>
    <scope>NUCLEOTIDE SEQUENCE [LARGE SCALE GENOMIC DNA]</scope>
    <source>
        <strain evidence="4 5">JCM 30396</strain>
    </source>
</reference>
<organism evidence="4 5">
    <name type="scientific">Mycolicibacterium helvum</name>
    <dbReference type="NCBI Taxonomy" id="1534349"/>
    <lineage>
        <taxon>Bacteria</taxon>
        <taxon>Bacillati</taxon>
        <taxon>Actinomycetota</taxon>
        <taxon>Actinomycetes</taxon>
        <taxon>Mycobacteriales</taxon>
        <taxon>Mycobacteriaceae</taxon>
        <taxon>Mycolicibacterium</taxon>
    </lineage>
</organism>
<dbReference type="GO" id="GO:0016747">
    <property type="term" value="F:acyltransferase activity, transferring groups other than amino-acyl groups"/>
    <property type="evidence" value="ECO:0007669"/>
    <property type="project" value="TreeGrafter"/>
</dbReference>
<feature type="transmembrane region" description="Helical" evidence="3">
    <location>
        <begin position="66"/>
        <end position="86"/>
    </location>
</feature>
<dbReference type="RefSeq" id="WP_163747021.1">
    <property type="nucleotide sequence ID" value="NZ_AP022596.1"/>
</dbReference>
<evidence type="ECO:0000256" key="2">
    <source>
        <dbReference type="ARBA" id="ARBA00022525"/>
    </source>
</evidence>
<feature type="transmembrane region" description="Helical" evidence="3">
    <location>
        <begin position="33"/>
        <end position="54"/>
    </location>
</feature>
<dbReference type="KEGG" id="mhev:MHEL_15930"/>
<comment type="subcellular location">
    <subcellularLocation>
        <location evidence="1">Secreted</location>
    </subcellularLocation>
</comment>
<dbReference type="AlphaFoldDB" id="A0A7I7T324"/>
<proteinExistence type="predicted"/>
<feature type="transmembrane region" description="Helical" evidence="3">
    <location>
        <begin position="98"/>
        <end position="118"/>
    </location>
</feature>
<accession>A0A7I7T324</accession>
<name>A0A7I7T324_9MYCO</name>
<dbReference type="EMBL" id="AP022596">
    <property type="protein sequence ID" value="BBY63350.1"/>
    <property type="molecule type" value="Genomic_DNA"/>
</dbReference>
<protein>
    <recommendedName>
        <fullName evidence="6">Esterase</fullName>
    </recommendedName>
</protein>
<evidence type="ECO:0000313" key="5">
    <source>
        <dbReference type="Proteomes" id="UP000467148"/>
    </source>
</evidence>
<keyword evidence="3" id="KW-1133">Transmembrane helix</keyword>
<dbReference type="InterPro" id="IPR029058">
    <property type="entry name" value="AB_hydrolase_fold"/>
</dbReference>
<dbReference type="Gene3D" id="3.40.50.1820">
    <property type="entry name" value="alpha/beta hydrolase"/>
    <property type="match status" value="1"/>
</dbReference>
<evidence type="ECO:0000313" key="4">
    <source>
        <dbReference type="EMBL" id="BBY63350.1"/>
    </source>
</evidence>
<dbReference type="SUPFAM" id="SSF53474">
    <property type="entry name" value="alpha/beta-Hydrolases"/>
    <property type="match status" value="1"/>
</dbReference>
<keyword evidence="3" id="KW-0472">Membrane</keyword>
<dbReference type="InterPro" id="IPR000801">
    <property type="entry name" value="Esterase-like"/>
</dbReference>
<gene>
    <name evidence="4" type="ORF">MHEL_15930</name>
</gene>
<dbReference type="PANTHER" id="PTHR48098:SF1">
    <property type="entry name" value="DIACYLGLYCEROL ACYLTRANSFERASE_MYCOLYLTRANSFERASE AG85A"/>
    <property type="match status" value="1"/>
</dbReference>
<dbReference type="PANTHER" id="PTHR48098">
    <property type="entry name" value="ENTEROCHELIN ESTERASE-RELATED"/>
    <property type="match status" value="1"/>
</dbReference>
<keyword evidence="3" id="KW-0812">Transmembrane</keyword>
<dbReference type="InterPro" id="IPR050583">
    <property type="entry name" value="Mycobacterial_A85_antigen"/>
</dbReference>
<dbReference type="GO" id="GO:0005576">
    <property type="term" value="C:extracellular region"/>
    <property type="evidence" value="ECO:0007669"/>
    <property type="project" value="UniProtKB-SubCell"/>
</dbReference>
<feature type="transmembrane region" description="Helical" evidence="3">
    <location>
        <begin position="6"/>
        <end position="26"/>
    </location>
</feature>
<dbReference type="Pfam" id="PF00756">
    <property type="entry name" value="Esterase"/>
    <property type="match status" value="1"/>
</dbReference>
<keyword evidence="2" id="KW-0964">Secreted</keyword>
<evidence type="ECO:0000256" key="1">
    <source>
        <dbReference type="ARBA" id="ARBA00004613"/>
    </source>
</evidence>
<evidence type="ECO:0000256" key="3">
    <source>
        <dbReference type="SAM" id="Phobius"/>
    </source>
</evidence>
<evidence type="ECO:0008006" key="6">
    <source>
        <dbReference type="Google" id="ProtNLM"/>
    </source>
</evidence>